<organism evidence="12 13">
    <name type="scientific">Marispirochaeta aestuarii</name>
    <dbReference type="NCBI Taxonomy" id="1963862"/>
    <lineage>
        <taxon>Bacteria</taxon>
        <taxon>Pseudomonadati</taxon>
        <taxon>Spirochaetota</taxon>
        <taxon>Spirochaetia</taxon>
        <taxon>Spirochaetales</taxon>
        <taxon>Spirochaetaceae</taxon>
        <taxon>Marispirochaeta</taxon>
    </lineage>
</organism>
<keyword evidence="3" id="KW-1003">Cell membrane</keyword>
<evidence type="ECO:0000256" key="4">
    <source>
        <dbReference type="ARBA" id="ARBA00022519"/>
    </source>
</evidence>
<dbReference type="Proteomes" id="UP000192343">
    <property type="component" value="Unassembled WGS sequence"/>
</dbReference>
<feature type="domain" description="Tripartite ATP-independent periplasmic transporters DctQ component" evidence="11">
    <location>
        <begin position="25"/>
        <end position="154"/>
    </location>
</feature>
<sequence>MPLKLFDLYAKFLIRVMIVLMFILLGAVALTVAGRYIPFIPRFLWTLEVTNISLIWMVFVGSVVGLRESRHFYIDIFAGGVPPWFEMFLKILNYFVTLTVTYVFVRYGYRFFMQWGLIQTSELTGINLGFLYASVPFAGVSWLIFLIERFYHDFIKKDQTEEHHMADSYQVHHEDEDTKEGETDK</sequence>
<keyword evidence="5 10" id="KW-0812">Transmembrane</keyword>
<evidence type="ECO:0000256" key="9">
    <source>
        <dbReference type="SAM" id="MobiDB-lite"/>
    </source>
</evidence>
<feature type="region of interest" description="Disordered" evidence="9">
    <location>
        <begin position="166"/>
        <end position="185"/>
    </location>
</feature>
<protein>
    <recommendedName>
        <fullName evidence="11">Tripartite ATP-independent periplasmic transporters DctQ component domain-containing protein</fullName>
    </recommendedName>
</protein>
<keyword evidence="6 10" id="KW-1133">Transmembrane helix</keyword>
<comment type="caution">
    <text evidence="12">The sequence shown here is derived from an EMBL/GenBank/DDBJ whole genome shotgun (WGS) entry which is preliminary data.</text>
</comment>
<keyword evidence="7 10" id="KW-0472">Membrane</keyword>
<keyword evidence="13" id="KW-1185">Reference proteome</keyword>
<accession>A0A1Y1S1W4</accession>
<dbReference type="PANTHER" id="PTHR35011">
    <property type="entry name" value="2,3-DIKETO-L-GULONATE TRAP TRANSPORTER SMALL PERMEASE PROTEIN YIAM"/>
    <property type="match status" value="1"/>
</dbReference>
<keyword evidence="4" id="KW-0997">Cell inner membrane</keyword>
<evidence type="ECO:0000256" key="6">
    <source>
        <dbReference type="ARBA" id="ARBA00022989"/>
    </source>
</evidence>
<evidence type="ECO:0000259" key="11">
    <source>
        <dbReference type="Pfam" id="PF04290"/>
    </source>
</evidence>
<evidence type="ECO:0000313" key="12">
    <source>
        <dbReference type="EMBL" id="ORC37719.1"/>
    </source>
</evidence>
<dbReference type="EMBL" id="MWQY01000002">
    <property type="protein sequence ID" value="ORC37719.1"/>
    <property type="molecule type" value="Genomic_DNA"/>
</dbReference>
<dbReference type="InterPro" id="IPR007387">
    <property type="entry name" value="TRAP_DctQ"/>
</dbReference>
<comment type="subcellular location">
    <subcellularLocation>
        <location evidence="1">Cell inner membrane</location>
        <topology evidence="1">Multi-pass membrane protein</topology>
    </subcellularLocation>
</comment>
<evidence type="ECO:0000256" key="10">
    <source>
        <dbReference type="SAM" id="Phobius"/>
    </source>
</evidence>
<dbReference type="Pfam" id="PF04290">
    <property type="entry name" value="DctQ"/>
    <property type="match status" value="1"/>
</dbReference>
<dbReference type="InterPro" id="IPR055348">
    <property type="entry name" value="DctQ"/>
</dbReference>
<dbReference type="PANTHER" id="PTHR35011:SF5">
    <property type="entry name" value="SIALIC ACID TRAP TRANSPORTER SMALL PERMEASE PROTEIN SIAQ"/>
    <property type="match status" value="1"/>
</dbReference>
<evidence type="ECO:0000256" key="1">
    <source>
        <dbReference type="ARBA" id="ARBA00004429"/>
    </source>
</evidence>
<name>A0A1Y1S1W4_9SPIO</name>
<proteinExistence type="inferred from homology"/>
<feature type="transmembrane region" description="Helical" evidence="10">
    <location>
        <begin position="12"/>
        <end position="37"/>
    </location>
</feature>
<feature type="transmembrane region" description="Helical" evidence="10">
    <location>
        <begin position="129"/>
        <end position="147"/>
    </location>
</feature>
<evidence type="ECO:0000256" key="5">
    <source>
        <dbReference type="ARBA" id="ARBA00022692"/>
    </source>
</evidence>
<dbReference type="AlphaFoldDB" id="A0A1Y1S1W4"/>
<dbReference type="RefSeq" id="WP_083047653.1">
    <property type="nucleotide sequence ID" value="NZ_CAXXQO010000003.1"/>
</dbReference>
<evidence type="ECO:0000256" key="2">
    <source>
        <dbReference type="ARBA" id="ARBA00022448"/>
    </source>
</evidence>
<reference evidence="12 13" key="1">
    <citation type="submission" date="2017-03" db="EMBL/GenBank/DDBJ databases">
        <title>Draft Genome sequence of Marispirochaeta sp. strain JC444.</title>
        <authorList>
            <person name="Shivani Y."/>
            <person name="Subhash Y."/>
            <person name="Sasikala C."/>
            <person name="Ramana C."/>
        </authorList>
    </citation>
    <scope>NUCLEOTIDE SEQUENCE [LARGE SCALE GENOMIC DNA]</scope>
    <source>
        <strain evidence="12 13">JC444</strain>
    </source>
</reference>
<dbReference type="GO" id="GO:0022857">
    <property type="term" value="F:transmembrane transporter activity"/>
    <property type="evidence" value="ECO:0007669"/>
    <property type="project" value="TreeGrafter"/>
</dbReference>
<gene>
    <name evidence="12" type="ORF">B4O97_01575</name>
</gene>
<evidence type="ECO:0000256" key="7">
    <source>
        <dbReference type="ARBA" id="ARBA00023136"/>
    </source>
</evidence>
<dbReference type="GO" id="GO:0015740">
    <property type="term" value="P:C4-dicarboxylate transport"/>
    <property type="evidence" value="ECO:0007669"/>
    <property type="project" value="TreeGrafter"/>
</dbReference>
<feature type="transmembrane region" description="Helical" evidence="10">
    <location>
        <begin position="43"/>
        <end position="66"/>
    </location>
</feature>
<dbReference type="GO" id="GO:0005886">
    <property type="term" value="C:plasma membrane"/>
    <property type="evidence" value="ECO:0007669"/>
    <property type="project" value="UniProtKB-SubCell"/>
</dbReference>
<dbReference type="STRING" id="1963862.B4O97_01575"/>
<dbReference type="OrthoDB" id="9814265at2"/>
<evidence type="ECO:0000256" key="3">
    <source>
        <dbReference type="ARBA" id="ARBA00022475"/>
    </source>
</evidence>
<feature type="transmembrane region" description="Helical" evidence="10">
    <location>
        <begin position="87"/>
        <end position="109"/>
    </location>
</feature>
<evidence type="ECO:0000313" key="13">
    <source>
        <dbReference type="Proteomes" id="UP000192343"/>
    </source>
</evidence>
<evidence type="ECO:0000256" key="8">
    <source>
        <dbReference type="ARBA" id="ARBA00038436"/>
    </source>
</evidence>
<keyword evidence="2" id="KW-0813">Transport</keyword>
<comment type="similarity">
    <text evidence="8">Belongs to the TRAP transporter small permease family.</text>
</comment>